<feature type="domain" description="HTH cro/C1-type" evidence="2">
    <location>
        <begin position="60"/>
        <end position="113"/>
    </location>
</feature>
<dbReference type="PROSITE" id="PS50943">
    <property type="entry name" value="HTH_CROC1"/>
    <property type="match status" value="1"/>
</dbReference>
<evidence type="ECO:0000313" key="3">
    <source>
        <dbReference type="EMBL" id="GAA2103078.1"/>
    </source>
</evidence>
<feature type="compositionally biased region" description="Low complexity" evidence="1">
    <location>
        <begin position="303"/>
        <end position="315"/>
    </location>
</feature>
<evidence type="ECO:0000256" key="1">
    <source>
        <dbReference type="SAM" id="MobiDB-lite"/>
    </source>
</evidence>
<reference evidence="4" key="1">
    <citation type="journal article" date="2019" name="Int. J. Syst. Evol. Microbiol.">
        <title>The Global Catalogue of Microorganisms (GCM) 10K type strain sequencing project: providing services to taxonomists for standard genome sequencing and annotation.</title>
        <authorList>
            <consortium name="The Broad Institute Genomics Platform"/>
            <consortium name="The Broad Institute Genome Sequencing Center for Infectious Disease"/>
            <person name="Wu L."/>
            <person name="Ma J."/>
        </authorList>
    </citation>
    <scope>NUCLEOTIDE SEQUENCE [LARGE SCALE GENOMIC DNA]</scope>
    <source>
        <strain evidence="4">JCM 15478</strain>
    </source>
</reference>
<feature type="region of interest" description="Disordered" evidence="1">
    <location>
        <begin position="1"/>
        <end position="25"/>
    </location>
</feature>
<dbReference type="PANTHER" id="PTHR35010:SF2">
    <property type="entry name" value="BLL4672 PROTEIN"/>
    <property type="match status" value="1"/>
</dbReference>
<dbReference type="Proteomes" id="UP001500016">
    <property type="component" value="Unassembled WGS sequence"/>
</dbReference>
<protein>
    <submittedName>
        <fullName evidence="3">Helix-turn-helix transcriptional regulator</fullName>
    </submittedName>
</protein>
<proteinExistence type="predicted"/>
<evidence type="ECO:0000313" key="4">
    <source>
        <dbReference type="Proteomes" id="UP001500016"/>
    </source>
</evidence>
<gene>
    <name evidence="3" type="ORF">GCM10009801_77650</name>
</gene>
<dbReference type="PANTHER" id="PTHR35010">
    <property type="entry name" value="BLL4672 PROTEIN-RELATED"/>
    <property type="match status" value="1"/>
</dbReference>
<dbReference type="SMART" id="SM00530">
    <property type="entry name" value="HTH_XRE"/>
    <property type="match status" value="1"/>
</dbReference>
<dbReference type="InterPro" id="IPR041413">
    <property type="entry name" value="MLTR_LBD"/>
</dbReference>
<dbReference type="SUPFAM" id="SSF47413">
    <property type="entry name" value="lambda repressor-like DNA-binding domains"/>
    <property type="match status" value="1"/>
</dbReference>
<sequence>MSVTEELRTTGGPRETGELGALGELGEPGALGELGELGEFLRARRARLRPEDVGLRRYPERRRVAGLRREELAQLAGVSPSYYTRLEQGHAANASDAVLDALAAALRLDGHERAHLHDLAARRSRSAHLPPPERIAPATRDLLRSLGGAPAMVLGRRTDVLAWNAAGHALFAGHLDRTAPERPDARPNLARTHFLDPRARALYDADWHRKARAVVGNLRLIAGRHPDDALLAALVTELSAKSPEFAALWRDHRVSACEADTYGLRHPVAGRLTVTQQMLVLARSPEQSVAVVTAEEGSASERALASLASRAAESGRTAPGSAP</sequence>
<dbReference type="InterPro" id="IPR010982">
    <property type="entry name" value="Lambda_DNA-bd_dom_sf"/>
</dbReference>
<organism evidence="3 4">
    <name type="scientific">Streptomyces albiaxialis</name>
    <dbReference type="NCBI Taxonomy" id="329523"/>
    <lineage>
        <taxon>Bacteria</taxon>
        <taxon>Bacillati</taxon>
        <taxon>Actinomycetota</taxon>
        <taxon>Actinomycetes</taxon>
        <taxon>Kitasatosporales</taxon>
        <taxon>Streptomycetaceae</taxon>
        <taxon>Streptomyces</taxon>
    </lineage>
</organism>
<evidence type="ECO:0000259" key="2">
    <source>
        <dbReference type="PROSITE" id="PS50943"/>
    </source>
</evidence>
<dbReference type="Gene3D" id="3.30.450.180">
    <property type="match status" value="1"/>
</dbReference>
<dbReference type="Gene3D" id="1.10.260.40">
    <property type="entry name" value="lambda repressor-like DNA-binding domains"/>
    <property type="match status" value="1"/>
</dbReference>
<dbReference type="InterPro" id="IPR001387">
    <property type="entry name" value="Cro/C1-type_HTH"/>
</dbReference>
<dbReference type="Pfam" id="PF17765">
    <property type="entry name" value="MLTR_LBD"/>
    <property type="match status" value="1"/>
</dbReference>
<dbReference type="Pfam" id="PF13560">
    <property type="entry name" value="HTH_31"/>
    <property type="match status" value="1"/>
</dbReference>
<name>A0ABP5IQD2_9ACTN</name>
<dbReference type="CDD" id="cd00093">
    <property type="entry name" value="HTH_XRE"/>
    <property type="match status" value="1"/>
</dbReference>
<comment type="caution">
    <text evidence="3">The sequence shown here is derived from an EMBL/GenBank/DDBJ whole genome shotgun (WGS) entry which is preliminary data.</text>
</comment>
<dbReference type="RefSeq" id="WP_425578369.1">
    <property type="nucleotide sequence ID" value="NZ_BAAAPE010000028.1"/>
</dbReference>
<feature type="region of interest" description="Disordered" evidence="1">
    <location>
        <begin position="303"/>
        <end position="323"/>
    </location>
</feature>
<dbReference type="EMBL" id="BAAAPE010000028">
    <property type="protein sequence ID" value="GAA2103078.1"/>
    <property type="molecule type" value="Genomic_DNA"/>
</dbReference>
<keyword evidence="4" id="KW-1185">Reference proteome</keyword>
<accession>A0ABP5IQD2</accession>